<gene>
    <name evidence="2" type="ORF">FWK35_00021261</name>
</gene>
<evidence type="ECO:0000313" key="3">
    <source>
        <dbReference type="Proteomes" id="UP000478052"/>
    </source>
</evidence>
<evidence type="ECO:0000313" key="2">
    <source>
        <dbReference type="EMBL" id="KAF0769349.1"/>
    </source>
</evidence>
<proteinExistence type="predicted"/>
<accession>A0A6G0ZFB6</accession>
<comment type="caution">
    <text evidence="2">The sequence shown here is derived from an EMBL/GenBank/DDBJ whole genome shotgun (WGS) entry which is preliminary data.</text>
</comment>
<sequence length="181" mass="19313">MLVHGGTWQGGRSNRARTVVGVSSAAAHRVSTDHRRTVAGHDELVVTGHRGTGNNTEASTETADAAEPPADGGVGAAAAMATVVCAYKLDVEQIRREILSGGRGRRARSEQGPHPRDVQQQQHLWAGGGRAWTGRSPWAVKRTSAPAMTTQASGSMRVALVLRTRRSWPVAPLKTRRLVTE</sequence>
<reference evidence="2 3" key="1">
    <citation type="submission" date="2019-08" db="EMBL/GenBank/DDBJ databases">
        <title>Whole genome of Aphis craccivora.</title>
        <authorList>
            <person name="Voronova N.V."/>
            <person name="Shulinski R.S."/>
            <person name="Bandarenka Y.V."/>
            <person name="Zhorov D.G."/>
            <person name="Warner D."/>
        </authorList>
    </citation>
    <scope>NUCLEOTIDE SEQUENCE [LARGE SCALE GENOMIC DNA]</scope>
    <source>
        <strain evidence="2">180601</strain>
        <tissue evidence="2">Whole Body</tissue>
    </source>
</reference>
<organism evidence="2 3">
    <name type="scientific">Aphis craccivora</name>
    <name type="common">Cowpea aphid</name>
    <dbReference type="NCBI Taxonomy" id="307492"/>
    <lineage>
        <taxon>Eukaryota</taxon>
        <taxon>Metazoa</taxon>
        <taxon>Ecdysozoa</taxon>
        <taxon>Arthropoda</taxon>
        <taxon>Hexapoda</taxon>
        <taxon>Insecta</taxon>
        <taxon>Pterygota</taxon>
        <taxon>Neoptera</taxon>
        <taxon>Paraneoptera</taxon>
        <taxon>Hemiptera</taxon>
        <taxon>Sternorrhyncha</taxon>
        <taxon>Aphidomorpha</taxon>
        <taxon>Aphidoidea</taxon>
        <taxon>Aphididae</taxon>
        <taxon>Aphidini</taxon>
        <taxon>Aphis</taxon>
        <taxon>Aphis</taxon>
    </lineage>
</organism>
<feature type="region of interest" description="Disordered" evidence="1">
    <location>
        <begin position="100"/>
        <end position="122"/>
    </location>
</feature>
<protein>
    <submittedName>
        <fullName evidence="2">cAMP-specific 3',5'-cyclic phosphodiesterase isoform X5</fullName>
    </submittedName>
</protein>
<dbReference type="Proteomes" id="UP000478052">
    <property type="component" value="Unassembled WGS sequence"/>
</dbReference>
<keyword evidence="3" id="KW-1185">Reference proteome</keyword>
<dbReference type="OrthoDB" id="7641441at2759"/>
<feature type="compositionally biased region" description="Basic and acidic residues" evidence="1">
    <location>
        <begin position="107"/>
        <end position="117"/>
    </location>
</feature>
<dbReference type="EMBL" id="VUJU01000609">
    <property type="protein sequence ID" value="KAF0769349.1"/>
    <property type="molecule type" value="Genomic_DNA"/>
</dbReference>
<feature type="compositionally biased region" description="Low complexity" evidence="1">
    <location>
        <begin position="57"/>
        <end position="68"/>
    </location>
</feature>
<feature type="region of interest" description="Disordered" evidence="1">
    <location>
        <begin position="46"/>
        <end position="68"/>
    </location>
</feature>
<name>A0A6G0ZFB6_APHCR</name>
<dbReference type="AlphaFoldDB" id="A0A6G0ZFB6"/>
<evidence type="ECO:0000256" key="1">
    <source>
        <dbReference type="SAM" id="MobiDB-lite"/>
    </source>
</evidence>